<dbReference type="HOGENOM" id="CLU_000537_7_1_0"/>
<feature type="region of interest" description="Disordered" evidence="1">
    <location>
        <begin position="425"/>
        <end position="445"/>
    </location>
</feature>
<dbReference type="KEGG" id="tsa:AciPR4_2618"/>
<dbReference type="GO" id="GO:0005975">
    <property type="term" value="P:carbohydrate metabolic process"/>
    <property type="evidence" value="ECO:0007669"/>
    <property type="project" value="InterPro"/>
</dbReference>
<name>E8V148_TERSS</name>
<proteinExistence type="predicted"/>
<keyword evidence="4" id="KW-1185">Reference proteome</keyword>
<dbReference type="Pfam" id="PF00201">
    <property type="entry name" value="UDPGT"/>
    <property type="match status" value="1"/>
</dbReference>
<evidence type="ECO:0000259" key="2">
    <source>
        <dbReference type="Pfam" id="PF03033"/>
    </source>
</evidence>
<dbReference type="GO" id="GO:0008194">
    <property type="term" value="F:UDP-glycosyltransferase activity"/>
    <property type="evidence" value="ECO:0007669"/>
    <property type="project" value="InterPro"/>
</dbReference>
<protein>
    <submittedName>
        <fullName evidence="3">Glycosyltransferase, MGT family</fullName>
    </submittedName>
</protein>
<evidence type="ECO:0000313" key="4">
    <source>
        <dbReference type="Proteomes" id="UP000006844"/>
    </source>
</evidence>
<dbReference type="Gene3D" id="3.40.50.2000">
    <property type="entry name" value="Glycogen Phosphorylase B"/>
    <property type="match status" value="2"/>
</dbReference>
<dbReference type="InterPro" id="IPR002213">
    <property type="entry name" value="UDP_glucos_trans"/>
</dbReference>
<dbReference type="GO" id="GO:0016758">
    <property type="term" value="F:hexosyltransferase activity"/>
    <property type="evidence" value="ECO:0007669"/>
    <property type="project" value="InterPro"/>
</dbReference>
<dbReference type="InterPro" id="IPR004276">
    <property type="entry name" value="GlycoTrans_28_N"/>
</dbReference>
<reference evidence="3 4" key="1">
    <citation type="journal article" date="2012" name="Stand. Genomic Sci.">
        <title>Complete genome sequence of Terriglobus saanensis type strain SP1PR4(T), an Acidobacteria from tundra soil.</title>
        <authorList>
            <person name="Rawat S.R."/>
            <person name="Mannisto M.K."/>
            <person name="Starovoytov V."/>
            <person name="Goodwin L."/>
            <person name="Nolan M."/>
            <person name="Hauser L."/>
            <person name="Land M."/>
            <person name="Davenport K.W."/>
            <person name="Woyke T."/>
            <person name="Haggblom M.M."/>
        </authorList>
    </citation>
    <scope>NUCLEOTIDE SEQUENCE</scope>
    <source>
        <strain evidence="4">ATCC BAA-1853 / DSM 23119 / SP1PR4</strain>
    </source>
</reference>
<gene>
    <name evidence="3" type="ordered locus">AciPR4_2618</name>
</gene>
<dbReference type="PANTHER" id="PTHR48050:SF13">
    <property type="entry name" value="STEROL 3-BETA-GLUCOSYLTRANSFERASE UGT80A2"/>
    <property type="match status" value="1"/>
</dbReference>
<dbReference type="AlphaFoldDB" id="E8V148"/>
<dbReference type="GO" id="GO:0033072">
    <property type="term" value="P:vancomycin biosynthetic process"/>
    <property type="evidence" value="ECO:0007669"/>
    <property type="project" value="UniProtKB-ARBA"/>
</dbReference>
<dbReference type="InterPro" id="IPR050426">
    <property type="entry name" value="Glycosyltransferase_28"/>
</dbReference>
<dbReference type="Pfam" id="PF03033">
    <property type="entry name" value="Glyco_transf_28"/>
    <property type="match status" value="1"/>
</dbReference>
<sequence>MLDKANAGEPLAPVAKKAMSHFGVLSYKGTGHLNPLIALSRKLVDRGHRVTFFQSSALEQKIRQQGLEFCAIGECNSSPGRRDKPSSRLAAICNGVDRIAGDMETFLRVLPAAICNTGVDALVVGEIALSGPTVAEMLHLPYFIVSTSIPHNFGWDAPRSIVARGSWLERLQREILEVSVLRMRGPVCRRLDQYRMQIGLGPTREIQKTYPELAHITQIPQCFDLPRPSLPESFFYTGPFIEERTRASIGFPWDLLDGRPLIYASLGTTRKNDPMIFHRVAEACRSLNVQLVISLGGRRDPASFADLPGNPLVVSNAPQLELLKKAEIVITHAGPNTVLETLMEGKPMVALPMVLDQPAVAARLERLGAAEVLSIENRSTQQIHTAIMKVQNDPGYWGAAQKLQAQMRSILGLERAADIMEEALRRRASRTSSGQHLDDIRLTRN</sequence>
<dbReference type="eggNOG" id="COG1819">
    <property type="taxonomic scope" value="Bacteria"/>
</dbReference>
<dbReference type="Proteomes" id="UP000006844">
    <property type="component" value="Chromosome"/>
</dbReference>
<feature type="compositionally biased region" description="Basic and acidic residues" evidence="1">
    <location>
        <begin position="436"/>
        <end position="445"/>
    </location>
</feature>
<dbReference type="RefSeq" id="WP_013569129.1">
    <property type="nucleotide sequence ID" value="NC_014963.1"/>
</dbReference>
<organism evidence="3 4">
    <name type="scientific">Terriglobus saanensis (strain ATCC BAA-1853 / DSM 23119 / SP1PR4)</name>
    <dbReference type="NCBI Taxonomy" id="401053"/>
    <lineage>
        <taxon>Bacteria</taxon>
        <taxon>Pseudomonadati</taxon>
        <taxon>Acidobacteriota</taxon>
        <taxon>Terriglobia</taxon>
        <taxon>Terriglobales</taxon>
        <taxon>Acidobacteriaceae</taxon>
        <taxon>Terriglobus</taxon>
    </lineage>
</organism>
<dbReference type="STRING" id="401053.AciPR4_2618"/>
<accession>E8V148</accession>
<feature type="domain" description="Glycosyltransferase family 28 N-terminal" evidence="2">
    <location>
        <begin position="30"/>
        <end position="147"/>
    </location>
</feature>
<evidence type="ECO:0000313" key="3">
    <source>
        <dbReference type="EMBL" id="ADV83396.1"/>
    </source>
</evidence>
<dbReference type="CDD" id="cd03784">
    <property type="entry name" value="GT1_Gtf-like"/>
    <property type="match status" value="1"/>
</dbReference>
<evidence type="ECO:0000256" key="1">
    <source>
        <dbReference type="SAM" id="MobiDB-lite"/>
    </source>
</evidence>
<dbReference type="SUPFAM" id="SSF53756">
    <property type="entry name" value="UDP-Glycosyltransferase/glycogen phosphorylase"/>
    <property type="match status" value="1"/>
</dbReference>
<dbReference type="OrthoDB" id="107712at2"/>
<keyword evidence="3" id="KW-0808">Transferase</keyword>
<dbReference type="PANTHER" id="PTHR48050">
    <property type="entry name" value="STEROL 3-BETA-GLUCOSYLTRANSFERASE"/>
    <property type="match status" value="1"/>
</dbReference>
<dbReference type="EMBL" id="CP002467">
    <property type="protein sequence ID" value="ADV83396.1"/>
    <property type="molecule type" value="Genomic_DNA"/>
</dbReference>